<feature type="domain" description="Glycosyl transferase family 1" evidence="1">
    <location>
        <begin position="186"/>
        <end position="338"/>
    </location>
</feature>
<dbReference type="PANTHER" id="PTHR45947">
    <property type="entry name" value="SULFOQUINOVOSYL TRANSFERASE SQD2"/>
    <property type="match status" value="1"/>
</dbReference>
<dbReference type="Pfam" id="PF00534">
    <property type="entry name" value="Glycos_transf_1"/>
    <property type="match status" value="1"/>
</dbReference>
<keyword evidence="3" id="KW-0808">Transferase</keyword>
<dbReference type="RefSeq" id="WP_314004262.1">
    <property type="nucleotide sequence ID" value="NZ_JASJOT010000040.1"/>
</dbReference>
<keyword evidence="3" id="KW-0328">Glycosyltransferase</keyword>
<evidence type="ECO:0000259" key="1">
    <source>
        <dbReference type="Pfam" id="PF00534"/>
    </source>
</evidence>
<dbReference type="Gene3D" id="3.40.50.2000">
    <property type="entry name" value="Glycogen Phosphorylase B"/>
    <property type="match status" value="2"/>
</dbReference>
<proteinExistence type="predicted"/>
<dbReference type="Proteomes" id="UP001228581">
    <property type="component" value="Unassembled WGS sequence"/>
</dbReference>
<dbReference type="Pfam" id="PF13439">
    <property type="entry name" value="Glyco_transf_4"/>
    <property type="match status" value="1"/>
</dbReference>
<dbReference type="InterPro" id="IPR001296">
    <property type="entry name" value="Glyco_trans_1"/>
</dbReference>
<sequence>MNICFIGHRYSEKITNGVHVSTLTLARAIASLNHNVFLYGVADTNDSFVDSYGITHRYTTSKRMGSKEMAKIIQEDKDQIDIYCFQSVFIPANFWLSRIVAKTKKPYVVFPRGGYNANIFKRNRLKKFLYFSLIERIYLYKASGVVCISEKEIPEVRKIGYKGPVKVTYNPINSYSVTNQDSYSLKAEKKIIYLGRFDIEHKGLDILLQLAGEIHKIDPAISIDLYGNGPDKEKLLTKIRKEKLSYIQVHDPVYGETKLDTIRSASAYIHTARWEGFGRSVAEAMMLGLPCIVSHTINLADEVFKSNQLDLVLGDDIQKNALDIINFLNDKPKLKEVGIRTQTVAQRLFNSTLVAQKTIDFLESLVPIQQTVSAE</sequence>
<dbReference type="CDD" id="cd03801">
    <property type="entry name" value="GT4_PimA-like"/>
    <property type="match status" value="1"/>
</dbReference>
<evidence type="ECO:0000313" key="4">
    <source>
        <dbReference type="Proteomes" id="UP001228581"/>
    </source>
</evidence>
<comment type="caution">
    <text evidence="3">The sequence shown here is derived from an EMBL/GenBank/DDBJ whole genome shotgun (WGS) entry which is preliminary data.</text>
</comment>
<reference evidence="3 4" key="1">
    <citation type="submission" date="2023-05" db="EMBL/GenBank/DDBJ databases">
        <authorList>
            <person name="Zhang X."/>
        </authorList>
    </citation>
    <scope>NUCLEOTIDE SEQUENCE [LARGE SCALE GENOMIC DNA]</scope>
    <source>
        <strain evidence="3 4">DM2B3-1</strain>
    </source>
</reference>
<protein>
    <submittedName>
        <fullName evidence="3">Glycosyltransferase family 4 protein</fullName>
        <ecNumber evidence="3">2.4.-.-</ecNumber>
    </submittedName>
</protein>
<dbReference type="InterPro" id="IPR028098">
    <property type="entry name" value="Glyco_trans_4-like_N"/>
</dbReference>
<dbReference type="InterPro" id="IPR050194">
    <property type="entry name" value="Glycosyltransferase_grp1"/>
</dbReference>
<keyword evidence="4" id="KW-1185">Reference proteome</keyword>
<name>A0ABT7CWE6_9BACT</name>
<dbReference type="EMBL" id="JASJOT010000040">
    <property type="protein sequence ID" value="MDJ1498090.1"/>
    <property type="molecule type" value="Genomic_DNA"/>
</dbReference>
<accession>A0ABT7CWE6</accession>
<feature type="domain" description="Glycosyltransferase subfamily 4-like N-terminal" evidence="2">
    <location>
        <begin position="16"/>
        <end position="173"/>
    </location>
</feature>
<dbReference type="GO" id="GO:0016757">
    <property type="term" value="F:glycosyltransferase activity"/>
    <property type="evidence" value="ECO:0007669"/>
    <property type="project" value="UniProtKB-KW"/>
</dbReference>
<organism evidence="3 4">
    <name type="scientific">Xanthocytophaga flava</name>
    <dbReference type="NCBI Taxonomy" id="3048013"/>
    <lineage>
        <taxon>Bacteria</taxon>
        <taxon>Pseudomonadati</taxon>
        <taxon>Bacteroidota</taxon>
        <taxon>Cytophagia</taxon>
        <taxon>Cytophagales</taxon>
        <taxon>Rhodocytophagaceae</taxon>
        <taxon>Xanthocytophaga</taxon>
    </lineage>
</organism>
<gene>
    <name evidence="3" type="ORF">QNI19_34425</name>
</gene>
<evidence type="ECO:0000259" key="2">
    <source>
        <dbReference type="Pfam" id="PF13439"/>
    </source>
</evidence>
<evidence type="ECO:0000313" key="3">
    <source>
        <dbReference type="EMBL" id="MDJ1498090.1"/>
    </source>
</evidence>
<dbReference type="PANTHER" id="PTHR45947:SF3">
    <property type="entry name" value="SULFOQUINOVOSYL TRANSFERASE SQD2"/>
    <property type="match status" value="1"/>
</dbReference>
<dbReference type="EC" id="2.4.-.-" evidence="3"/>
<dbReference type="SUPFAM" id="SSF53756">
    <property type="entry name" value="UDP-Glycosyltransferase/glycogen phosphorylase"/>
    <property type="match status" value="1"/>
</dbReference>